<dbReference type="HAMAP" id="MF_00063">
    <property type="entry name" value="CysH"/>
    <property type="match status" value="1"/>
</dbReference>
<dbReference type="EMBL" id="QPJU01000004">
    <property type="protein sequence ID" value="RCX09856.1"/>
    <property type="molecule type" value="Genomic_DNA"/>
</dbReference>
<gene>
    <name evidence="6" type="primary">cysH</name>
    <name evidence="8" type="ORF">DFR45_104226</name>
</gene>
<dbReference type="NCBIfam" id="NF002537">
    <property type="entry name" value="PRK02090.1"/>
    <property type="match status" value="1"/>
</dbReference>
<comment type="catalytic activity">
    <reaction evidence="6">
        <text>[thioredoxin]-disulfide + sulfite + AMP + 2 H(+) = adenosine 5'-phosphosulfate + [thioredoxin]-dithiol</text>
        <dbReference type="Rhea" id="RHEA:21976"/>
        <dbReference type="Rhea" id="RHEA-COMP:10698"/>
        <dbReference type="Rhea" id="RHEA-COMP:10700"/>
        <dbReference type="ChEBI" id="CHEBI:15378"/>
        <dbReference type="ChEBI" id="CHEBI:17359"/>
        <dbReference type="ChEBI" id="CHEBI:29950"/>
        <dbReference type="ChEBI" id="CHEBI:50058"/>
        <dbReference type="ChEBI" id="CHEBI:58243"/>
        <dbReference type="ChEBI" id="CHEBI:456215"/>
        <dbReference type="EC" id="1.8.4.10"/>
    </reaction>
</comment>
<dbReference type="GO" id="GO:0051539">
    <property type="term" value="F:4 iron, 4 sulfur cluster binding"/>
    <property type="evidence" value="ECO:0007669"/>
    <property type="project" value="UniProtKB-UniRule"/>
</dbReference>
<evidence type="ECO:0000256" key="6">
    <source>
        <dbReference type="HAMAP-Rule" id="MF_00063"/>
    </source>
</evidence>
<dbReference type="GO" id="GO:0043866">
    <property type="term" value="F:adenylyl-sulfate reductase (thioredoxin) activity"/>
    <property type="evidence" value="ECO:0007669"/>
    <property type="project" value="UniProtKB-EC"/>
</dbReference>
<dbReference type="GO" id="GO:0070814">
    <property type="term" value="P:hydrogen sulfide biosynthetic process"/>
    <property type="evidence" value="ECO:0007669"/>
    <property type="project" value="UniProtKB-UniRule"/>
</dbReference>
<proteinExistence type="inferred from homology"/>
<evidence type="ECO:0000256" key="2">
    <source>
        <dbReference type="ARBA" id="ARBA00022723"/>
    </source>
</evidence>
<comment type="caution">
    <text evidence="8">The sequence shown here is derived from an EMBL/GenBank/DDBJ whole genome shotgun (WGS) entry which is preliminary data.</text>
</comment>
<dbReference type="Gene3D" id="3.40.50.620">
    <property type="entry name" value="HUPs"/>
    <property type="match status" value="1"/>
</dbReference>
<dbReference type="GO" id="GO:0004604">
    <property type="term" value="F:phosphoadenylyl-sulfate reductase (thioredoxin) activity"/>
    <property type="evidence" value="ECO:0007669"/>
    <property type="project" value="UniProtKB-UniRule"/>
</dbReference>
<dbReference type="CDD" id="cd23945">
    <property type="entry name" value="PAPS_reductase"/>
    <property type="match status" value="1"/>
</dbReference>
<dbReference type="InterPro" id="IPR002500">
    <property type="entry name" value="PAPS_reduct_dom"/>
</dbReference>
<organism evidence="8 9">
    <name type="scientific">Extensimonas vulgaris</name>
    <dbReference type="NCBI Taxonomy" id="1031594"/>
    <lineage>
        <taxon>Bacteria</taxon>
        <taxon>Pseudomonadati</taxon>
        <taxon>Pseudomonadota</taxon>
        <taxon>Betaproteobacteria</taxon>
        <taxon>Burkholderiales</taxon>
        <taxon>Comamonadaceae</taxon>
        <taxon>Extensimonas</taxon>
    </lineage>
</organism>
<keyword evidence="5 6" id="KW-0411">Iron-sulfur</keyword>
<name>A0A369ANK3_9BURK</name>
<evidence type="ECO:0000259" key="7">
    <source>
        <dbReference type="Pfam" id="PF01507"/>
    </source>
</evidence>
<dbReference type="InterPro" id="IPR004511">
    <property type="entry name" value="PAPS/APS_Rdtase"/>
</dbReference>
<feature type="domain" description="Phosphoadenosine phosphosulphate reductase" evidence="7">
    <location>
        <begin position="61"/>
        <end position="241"/>
    </location>
</feature>
<feature type="active site" description="Nucleophile; cysteine thiosulfonate intermediate" evidence="6">
    <location>
        <position position="263"/>
    </location>
</feature>
<dbReference type="SUPFAM" id="SSF52402">
    <property type="entry name" value="Adenine nucleotide alpha hydrolases-like"/>
    <property type="match status" value="1"/>
</dbReference>
<comment type="cofactor">
    <cofactor evidence="6">
        <name>[4Fe-4S] cluster</name>
        <dbReference type="ChEBI" id="CHEBI:49883"/>
    </cofactor>
    <text evidence="6">Binds 1 [4Fe-4S] cluster per subunit.</text>
</comment>
<dbReference type="GO" id="GO:0046872">
    <property type="term" value="F:metal ion binding"/>
    <property type="evidence" value="ECO:0007669"/>
    <property type="project" value="UniProtKB-KW"/>
</dbReference>
<evidence type="ECO:0000256" key="1">
    <source>
        <dbReference type="ARBA" id="ARBA00009732"/>
    </source>
</evidence>
<sequence length="274" mass="29653">MNNAFSSIASAPLASMHAQGTQETQAEGSAIALYAHPSPDFVAKLDEAVRTLQRAAAQGPVVQANSLGAEDMVITDLINRHALAVGIFVLDTGALHAETLALLTQLKAQQASHPHAPLTVYRPDAEAVAAFVQREGAEAMYRSIALRKACCAVRKLEPLARALAGQKGWITGLRREQSGARADVALIDETEVPSKGLRKFNPLAAWSWGDVWHYIATHDVPTNALHDRFYPSIGCAPCTRAVTLGEDFRAGRWWWEDEQVKECGLHVKQGEATA</sequence>
<keyword evidence="6" id="KW-0963">Cytoplasm</keyword>
<dbReference type="GO" id="GO:0005737">
    <property type="term" value="C:cytoplasm"/>
    <property type="evidence" value="ECO:0007669"/>
    <property type="project" value="UniProtKB-SubCell"/>
</dbReference>
<dbReference type="Proteomes" id="UP000252174">
    <property type="component" value="Unassembled WGS sequence"/>
</dbReference>
<comment type="subcellular location">
    <subcellularLocation>
        <location evidence="6">Cytoplasm</location>
    </subcellularLocation>
</comment>
<dbReference type="PANTHER" id="PTHR46482:SF9">
    <property type="entry name" value="5'-ADENYLYLSULFATE REDUCTASE 1, CHLOROPLASTIC"/>
    <property type="match status" value="1"/>
</dbReference>
<feature type="binding site" evidence="6">
    <location>
        <position position="235"/>
    </location>
    <ligand>
        <name>[4Fe-4S] cluster</name>
        <dbReference type="ChEBI" id="CHEBI:49883"/>
    </ligand>
</feature>
<comment type="similarity">
    <text evidence="1 6">Belongs to the PAPS reductase family. CysH subfamily.</text>
</comment>
<dbReference type="Pfam" id="PF01507">
    <property type="entry name" value="PAPS_reduct"/>
    <property type="match status" value="1"/>
</dbReference>
<reference evidence="8 9" key="1">
    <citation type="submission" date="2018-07" db="EMBL/GenBank/DDBJ databases">
        <title>Genomic Encyclopedia of Type Strains, Phase IV (KMG-IV): sequencing the most valuable type-strain genomes for metagenomic binning, comparative biology and taxonomic classification.</title>
        <authorList>
            <person name="Goeker M."/>
        </authorList>
    </citation>
    <scope>NUCLEOTIDE SEQUENCE [LARGE SCALE GENOMIC DNA]</scope>
    <source>
        <strain evidence="8 9">DSM 100911</strain>
    </source>
</reference>
<dbReference type="PANTHER" id="PTHR46482">
    <property type="entry name" value="5'-ADENYLYLSULFATE REDUCTASE 3, CHLOROPLASTIC"/>
    <property type="match status" value="1"/>
</dbReference>
<protein>
    <recommendedName>
        <fullName evidence="6">Adenosine 5'-phosphosulfate reductase</fullName>
        <shortName evidence="6">APS reductase</shortName>
        <ecNumber evidence="6">1.8.4.10</ecNumber>
    </recommendedName>
    <alternativeName>
        <fullName evidence="6">5'-adenylylsulfate reductase</fullName>
    </alternativeName>
    <alternativeName>
        <fullName evidence="6">Thioredoxin-dependent 5'-adenylylsulfate reductase</fullName>
    </alternativeName>
</protein>
<feature type="binding site" evidence="6">
    <location>
        <position position="238"/>
    </location>
    <ligand>
        <name>[4Fe-4S] cluster</name>
        <dbReference type="ChEBI" id="CHEBI:49883"/>
    </ligand>
</feature>
<feature type="binding site" evidence="6">
    <location>
        <position position="151"/>
    </location>
    <ligand>
        <name>[4Fe-4S] cluster</name>
        <dbReference type="ChEBI" id="CHEBI:49883"/>
    </ligand>
</feature>
<accession>A0A369ANK3</accession>
<evidence type="ECO:0000313" key="8">
    <source>
        <dbReference type="EMBL" id="RCX09856.1"/>
    </source>
</evidence>
<evidence type="ECO:0000256" key="4">
    <source>
        <dbReference type="ARBA" id="ARBA00023004"/>
    </source>
</evidence>
<dbReference type="InterPro" id="IPR014729">
    <property type="entry name" value="Rossmann-like_a/b/a_fold"/>
</dbReference>
<keyword evidence="3 6" id="KW-0560">Oxidoreductase</keyword>
<evidence type="ECO:0000313" key="9">
    <source>
        <dbReference type="Proteomes" id="UP000252174"/>
    </source>
</evidence>
<dbReference type="OrthoDB" id="9794018at2"/>
<dbReference type="GO" id="GO:0019379">
    <property type="term" value="P:sulfate assimilation, phosphoadenylyl sulfate reduction by phosphoadenylyl-sulfate reductase (thioredoxin)"/>
    <property type="evidence" value="ECO:0007669"/>
    <property type="project" value="UniProtKB-UniRule"/>
</dbReference>
<evidence type="ECO:0000256" key="3">
    <source>
        <dbReference type="ARBA" id="ARBA00023002"/>
    </source>
</evidence>
<feature type="binding site" evidence="6">
    <location>
        <position position="150"/>
    </location>
    <ligand>
        <name>[4Fe-4S] cluster</name>
        <dbReference type="ChEBI" id="CHEBI:49883"/>
    </ligand>
</feature>
<comment type="pathway">
    <text evidence="6">Sulfur metabolism; hydrogen sulfide biosynthesis; sulfite from sulfate.</text>
</comment>
<evidence type="ECO:0000256" key="5">
    <source>
        <dbReference type="ARBA" id="ARBA00023014"/>
    </source>
</evidence>
<comment type="function">
    <text evidence="6">Catalyzes the formation of sulfite from adenosine 5'-phosphosulfate (APS) using thioredoxin as an electron donor.</text>
</comment>
<dbReference type="EC" id="1.8.4.10" evidence="6"/>
<keyword evidence="4 6" id="KW-0408">Iron</keyword>
<keyword evidence="2 6" id="KW-0479">Metal-binding</keyword>
<keyword evidence="9" id="KW-1185">Reference proteome</keyword>
<dbReference type="AlphaFoldDB" id="A0A369ANK3"/>
<dbReference type="PIRSF" id="PIRSF000857">
    <property type="entry name" value="PAPS_reductase"/>
    <property type="match status" value="1"/>
</dbReference>